<feature type="compositionally biased region" description="Pro residues" evidence="1">
    <location>
        <begin position="62"/>
        <end position="80"/>
    </location>
</feature>
<feature type="region of interest" description="Disordered" evidence="1">
    <location>
        <begin position="1"/>
        <end position="137"/>
    </location>
</feature>
<dbReference type="EMBL" id="FOIJ01000008">
    <property type="protein sequence ID" value="SEU15294.1"/>
    <property type="molecule type" value="Genomic_DNA"/>
</dbReference>
<feature type="compositionally biased region" description="Low complexity" evidence="1">
    <location>
        <begin position="115"/>
        <end position="128"/>
    </location>
</feature>
<gene>
    <name evidence="2" type="ORF">SAMN05443639_108196</name>
</gene>
<reference evidence="3" key="1">
    <citation type="submission" date="2016-10" db="EMBL/GenBank/DDBJ databases">
        <authorList>
            <person name="Varghese N."/>
            <person name="Submissions S."/>
        </authorList>
    </citation>
    <scope>NUCLEOTIDE SEQUENCE [LARGE SCALE GENOMIC DNA]</scope>
    <source>
        <strain evidence="3">DSM 16858</strain>
    </source>
</reference>
<protein>
    <submittedName>
        <fullName evidence="2">Uncharacterized protein</fullName>
    </submittedName>
</protein>
<evidence type="ECO:0000313" key="3">
    <source>
        <dbReference type="Proteomes" id="UP000199181"/>
    </source>
</evidence>
<proteinExistence type="predicted"/>
<feature type="compositionally biased region" description="Low complexity" evidence="1">
    <location>
        <begin position="81"/>
        <end position="94"/>
    </location>
</feature>
<feature type="compositionally biased region" description="Basic and acidic residues" evidence="1">
    <location>
        <begin position="1"/>
        <end position="18"/>
    </location>
</feature>
<dbReference type="AlphaFoldDB" id="A0A1I0JYK6"/>
<name>A0A1I0JYK6_9BACT</name>
<evidence type="ECO:0000313" key="2">
    <source>
        <dbReference type="EMBL" id="SEU15294.1"/>
    </source>
</evidence>
<organism evidence="2 3">
    <name type="scientific">Stigmatella erecta</name>
    <dbReference type="NCBI Taxonomy" id="83460"/>
    <lineage>
        <taxon>Bacteria</taxon>
        <taxon>Pseudomonadati</taxon>
        <taxon>Myxococcota</taxon>
        <taxon>Myxococcia</taxon>
        <taxon>Myxococcales</taxon>
        <taxon>Cystobacterineae</taxon>
        <taxon>Archangiaceae</taxon>
        <taxon>Stigmatella</taxon>
    </lineage>
</organism>
<feature type="compositionally biased region" description="Pro residues" evidence="1">
    <location>
        <begin position="95"/>
        <end position="114"/>
    </location>
</feature>
<dbReference type="Proteomes" id="UP000199181">
    <property type="component" value="Unassembled WGS sequence"/>
</dbReference>
<evidence type="ECO:0000256" key="1">
    <source>
        <dbReference type="SAM" id="MobiDB-lite"/>
    </source>
</evidence>
<accession>A0A1I0JYK6</accession>
<sequence>MIDKLGSRPQPKVEKQDSPRPLPQPTSKPQTADKPQLSKNVALASHQGASSFEVRSFKEGPTPSPGPTPTPTPSATPTLPPTASSTPAPTQAGGPPVPTPQPGPTPTPPPPPSPEEQAASQVSSAQASLDTAREGVKEADEVLKGQLARLGPALTDAQKQEYIKAYHEEHKDVYEAEAQAATELRTALEDPALAQNTEALKEGYTALAESSEAQAALDWASRSYTQPGSPLHQDAALAEIAGKAAATASTDIIAQAGTPQEGVALLREKLAPFMEGKEVAGSIQELKEAFDIAEEAANGNYDRLASLAEDWSGQSDLMKSIAVIGVAAGVASATNAFREGNYAEAIGALAETGQNGLELLAGVTKSLAQSGKLVEMLGSHAAKAERLAGLASRFAPALGAAAASASLYQHATEDDKNAGTWLAMGGDLLSIAGSVLEATPLAPVGGIINAAGTVLTAVGDLVSGIINRGERQQEEKDLMAAANEALARQGLPTIPQDVIDAVSSQDSRADRLQALGLTPEQVQQVIHDYPDVISYGGYFESLTDTARAADVSPENFNRFLDALSEEFGDTPNAMSVLNEVQNSHKLQGSTPSEVDQAMREYIEAVMPEVADFR</sequence>
<keyword evidence="3" id="KW-1185">Reference proteome</keyword>